<dbReference type="RefSeq" id="WP_068708016.1">
    <property type="nucleotide sequence ID" value="NZ_LRIE01000066.1"/>
</dbReference>
<protein>
    <recommendedName>
        <fullName evidence="3">Alternate signal-mediated exported protein, RER_14450 family</fullName>
    </recommendedName>
</protein>
<gene>
    <name evidence="1" type="ORF">OJAG_15760</name>
</gene>
<name>A0A161XG21_9CELL</name>
<evidence type="ECO:0000313" key="2">
    <source>
        <dbReference type="Proteomes" id="UP000076447"/>
    </source>
</evidence>
<accession>A0A161XG21</accession>
<dbReference type="EMBL" id="LRIE01000066">
    <property type="protein sequence ID" value="KZM35747.1"/>
    <property type="molecule type" value="Genomic_DNA"/>
</dbReference>
<evidence type="ECO:0008006" key="3">
    <source>
        <dbReference type="Google" id="ProtNLM"/>
    </source>
</evidence>
<dbReference type="NCBIfam" id="TIGR04088">
    <property type="entry name" value="cognate_SipW"/>
    <property type="match status" value="1"/>
</dbReference>
<dbReference type="OrthoDB" id="5073838at2"/>
<comment type="caution">
    <text evidence="1">The sequence shown here is derived from an EMBL/GenBank/DDBJ whole genome shotgun (WGS) entry which is preliminary data.</text>
</comment>
<dbReference type="STRING" id="43678.OJAG_15760"/>
<dbReference type="InterPro" id="IPR023833">
    <property type="entry name" value="Signal_pept_SipW-depend-type"/>
</dbReference>
<dbReference type="AlphaFoldDB" id="A0A161XG21"/>
<organism evidence="1 2">
    <name type="scientific">Oerskovia enterophila</name>
    <dbReference type="NCBI Taxonomy" id="43678"/>
    <lineage>
        <taxon>Bacteria</taxon>
        <taxon>Bacillati</taxon>
        <taxon>Actinomycetota</taxon>
        <taxon>Actinomycetes</taxon>
        <taxon>Micrococcales</taxon>
        <taxon>Cellulomonadaceae</taxon>
        <taxon>Oerskovia</taxon>
    </lineage>
</organism>
<proteinExistence type="predicted"/>
<dbReference type="PATRIC" id="fig|43678.3.peg.1651"/>
<dbReference type="Proteomes" id="UP000076447">
    <property type="component" value="Unassembled WGS sequence"/>
</dbReference>
<sequence length="179" mass="18304">MQESRSRKIKVGLAGLVVLGVGVAATSALWSDNVWFQGDVTSSTFNLEGSIDGTTWVESDDGTNIELTIPTVENLSPGTPVTKTVYVKNDTDSTNPANLAAPVVEVTSDSAELKNALTVTAAYADAGAAASLAPDAQVAIDVTYTLTIPAGSSAADNAALQGKTAEFTIQVTGTEVVTP</sequence>
<reference evidence="1 2" key="1">
    <citation type="submission" date="2016-01" db="EMBL/GenBank/DDBJ databases">
        <title>Genome sequence of Oerskovia enterophila VJag, an agar and cellulose degrading bacterium.</title>
        <authorList>
            <person name="Poehlein A."/>
            <person name="Jag V."/>
            <person name="Bengelsdorf F."/>
            <person name="Duerre P."/>
            <person name="Daniel R."/>
        </authorList>
    </citation>
    <scope>NUCLEOTIDE SEQUENCE [LARGE SCALE GENOMIC DNA]</scope>
    <source>
        <strain evidence="1 2">VJag</strain>
    </source>
</reference>
<evidence type="ECO:0000313" key="1">
    <source>
        <dbReference type="EMBL" id="KZM35747.1"/>
    </source>
</evidence>